<evidence type="ECO:0000313" key="3">
    <source>
        <dbReference type="Proteomes" id="UP000000387"/>
    </source>
</evidence>
<dbReference type="Proteomes" id="UP000000387">
    <property type="component" value="Chromosome"/>
</dbReference>
<dbReference type="HOGENOM" id="CLU_098290_0_0_11"/>
<dbReference type="EMBL" id="CP002280">
    <property type="protein sequence ID" value="ADP41153.1"/>
    <property type="molecule type" value="Genomic_DNA"/>
</dbReference>
<name>E3H165_ROTDC</name>
<keyword evidence="1" id="KW-1133">Transmembrane helix</keyword>
<keyword evidence="1" id="KW-0472">Membrane</keyword>
<proteinExistence type="predicted"/>
<organism evidence="2 3">
    <name type="scientific">Rothia dentocariosa (strain ATCC 17931 / CDC X599 / XDIA)</name>
    <dbReference type="NCBI Taxonomy" id="762948"/>
    <lineage>
        <taxon>Bacteria</taxon>
        <taxon>Bacillati</taxon>
        <taxon>Actinomycetota</taxon>
        <taxon>Actinomycetes</taxon>
        <taxon>Micrococcales</taxon>
        <taxon>Micrococcaceae</taxon>
        <taxon>Rothia</taxon>
    </lineage>
</organism>
<gene>
    <name evidence="2" type="ordered locus">HMPREF0733_11696</name>
</gene>
<accession>E3H165</accession>
<reference evidence="3" key="1">
    <citation type="submission" date="2010-10" db="EMBL/GenBank/DDBJ databases">
        <title>The complete genome of Rothia dentocariosa ATCC 17931.</title>
        <authorList>
            <person name="Muzny D."/>
            <person name="Qin X."/>
            <person name="Buhay C."/>
            <person name="Dugan-Rocha S."/>
            <person name="Ding Y."/>
            <person name="Chen G."/>
            <person name="Hawes A."/>
            <person name="Holder M."/>
            <person name="Jhangiani S."/>
            <person name="Johnson A."/>
            <person name="Khan Z."/>
            <person name="Li Z."/>
            <person name="Liu W."/>
            <person name="Liu X."/>
            <person name="Perez L."/>
            <person name="Shen H."/>
            <person name="Wang Q."/>
            <person name="Watt J."/>
            <person name="Xi L."/>
            <person name="Xin Y."/>
            <person name="Zhou J."/>
            <person name="Deng J."/>
            <person name="Jiang H."/>
            <person name="Liu Y."/>
            <person name="Qu J."/>
            <person name="Song X.-Z."/>
            <person name="Zhang L."/>
            <person name="Villasana D."/>
            <person name="Johnson A."/>
            <person name="Liu J."/>
            <person name="Liyanage D."/>
            <person name="Lorensuhewa L."/>
            <person name="Robinson T."/>
            <person name="Song A."/>
            <person name="Song B.-B."/>
            <person name="Dinh H."/>
            <person name="Thornton R."/>
            <person name="Coyle M."/>
            <person name="Francisco L."/>
            <person name="Jackson L."/>
            <person name="Javaid M."/>
            <person name="Korchina V."/>
            <person name="Kovar C."/>
            <person name="Mata R."/>
            <person name="Mathew T."/>
            <person name="Ngo R."/>
            <person name="Nguyen L."/>
            <person name="Nguyen N."/>
            <person name="Okwuonu G."/>
            <person name="Ongeri F."/>
            <person name="Pham C."/>
            <person name="Simmons D."/>
            <person name="Wilczek-Boney K."/>
            <person name="Hale W."/>
            <person name="Jakkamsetti A."/>
            <person name="Pham P."/>
            <person name="Ruth R."/>
            <person name="San Lucas F."/>
            <person name="Warren J."/>
            <person name="Zhang J."/>
            <person name="Zhao Z."/>
            <person name="Zhou C."/>
            <person name="Zhu D."/>
            <person name="Lee S."/>
            <person name="Bess C."/>
            <person name="Blankenburg K."/>
            <person name="Forbes L."/>
            <person name="Fu Q."/>
            <person name="Gubbala S."/>
            <person name="Hirani K."/>
            <person name="Jayaseelan J.C."/>
            <person name="Lara F."/>
            <person name="Munidasa M."/>
            <person name="Palculict T."/>
            <person name="Patil S."/>
            <person name="Pu L.-L."/>
            <person name="Saada N."/>
            <person name="Tang L."/>
            <person name="Weissenberger G."/>
            <person name="Zhu Y."/>
            <person name="Hemphill L."/>
            <person name="Shang Y."/>
            <person name="Youmans B."/>
            <person name="Ayvaz T."/>
            <person name="Ross M."/>
            <person name="Santibanez J."/>
            <person name="Aqrawi P."/>
            <person name="Gross S."/>
            <person name="Joshi V."/>
            <person name="Fowler G."/>
            <person name="Nazareth L."/>
            <person name="Reid J."/>
            <person name="Worley K."/>
            <person name="Petrosino J."/>
            <person name="Highlander S."/>
            <person name="Gibbs R."/>
        </authorList>
    </citation>
    <scope>NUCLEOTIDE SEQUENCE [LARGE SCALE GENOMIC DNA]</scope>
    <source>
        <strain evidence="3">ATCC 17931 / CDC X599 / XDIA</strain>
    </source>
</reference>
<protein>
    <recommendedName>
        <fullName evidence="4">PH domain-containing protein</fullName>
    </recommendedName>
</protein>
<feature type="transmembrane region" description="Helical" evidence="1">
    <location>
        <begin position="38"/>
        <end position="59"/>
    </location>
</feature>
<evidence type="ECO:0008006" key="4">
    <source>
        <dbReference type="Google" id="ProtNLM"/>
    </source>
</evidence>
<dbReference type="KEGG" id="rdn:HMPREF0733_11696"/>
<feature type="transmembrane region" description="Helical" evidence="1">
    <location>
        <begin position="80"/>
        <end position="103"/>
    </location>
</feature>
<evidence type="ECO:0000256" key="1">
    <source>
        <dbReference type="SAM" id="Phobius"/>
    </source>
</evidence>
<dbReference type="AlphaFoldDB" id="E3H165"/>
<evidence type="ECO:0000313" key="2">
    <source>
        <dbReference type="EMBL" id="ADP41153.1"/>
    </source>
</evidence>
<keyword evidence="1" id="KW-0812">Transmembrane</keyword>
<feature type="transmembrane region" description="Helical" evidence="1">
    <location>
        <begin position="115"/>
        <end position="133"/>
    </location>
</feature>
<sequence>MYRKLDREAIKLRYPCTWVGFSSYFCTNPQVLNTYDDGMSFIATLVLLIGISAGSNYFYRQHAARIKPQPDGTVRAKLPGWYIAFGYFLIAAGVFLAFASLILSSGSNPMPLNMAIGFPAMTFGLGIVTILMGQRQYIETGVDYIERRAWYGKVTRIPFHEIDSYSYSPAGLGGWLVLKTTDRRRIAFNSRFLRGERVIAALAFRQINGRWPSPYNQEEQRVLGEESSMRAAQQYLAKTPKARGLRR</sequence>